<reference evidence="2" key="1">
    <citation type="submission" date="2015-01" db="EMBL/GenBank/DDBJ databases">
        <title>Transcriptome Assembly of Fopius arisanus.</title>
        <authorList>
            <person name="Geib S."/>
        </authorList>
    </citation>
    <scope>NUCLEOTIDE SEQUENCE</scope>
</reference>
<dbReference type="GeneID" id="105271535"/>
<evidence type="ECO:0000313" key="2">
    <source>
        <dbReference type="EMBL" id="JAG77907.1"/>
    </source>
</evidence>
<name>A0A0C9RIR2_9HYME</name>
<gene>
    <name evidence="2" type="primary">PMF1</name>
    <name evidence="4" type="synonym">LOC105271535</name>
    <name evidence="2" type="ORF">g.9787</name>
</gene>
<sequence length="202" mass="23264">MDMVEDSEVVQEADSTLPLRAALSHIFGKIGDSVSQEQFAECQNFLRLQLPESKFTSTVHKLHGKIRQDLQEMMNKELDEMMAEESLTSGLNKIKQLLMETPYSPGEIVWRPPGDVALHVRSFDVCKIQEEIDRLTPLVDDLENENNNLVKSLLKKRQKRQILANKIAKSTKIGTNYIAKQEKSKERIQKYVNEYDEQIDTE</sequence>
<feature type="coiled-coil region" evidence="1">
    <location>
        <begin position="139"/>
        <end position="198"/>
    </location>
</feature>
<keyword evidence="3" id="KW-1185">Reference proteome</keyword>
<dbReference type="OrthoDB" id="18453at2759"/>
<dbReference type="EMBL" id="GBYB01008140">
    <property type="protein sequence ID" value="JAG77907.1"/>
    <property type="molecule type" value="Transcribed_RNA"/>
</dbReference>
<evidence type="ECO:0000313" key="4">
    <source>
        <dbReference type="RefSeq" id="XP_011311427.1"/>
    </source>
</evidence>
<proteinExistence type="predicted"/>
<evidence type="ECO:0000313" key="3">
    <source>
        <dbReference type="Proteomes" id="UP000694866"/>
    </source>
</evidence>
<protein>
    <submittedName>
        <fullName evidence="2">PMF1 protein</fullName>
    </submittedName>
</protein>
<accession>A0A0C9RIR2</accession>
<dbReference type="AlphaFoldDB" id="A0A0C9RIR2"/>
<reference evidence="4" key="2">
    <citation type="submission" date="2025-04" db="UniProtKB">
        <authorList>
            <consortium name="RefSeq"/>
        </authorList>
    </citation>
    <scope>IDENTIFICATION</scope>
    <source>
        <strain evidence="4">USDA-PBARC FA_bdor</strain>
        <tissue evidence="4">Whole organism</tissue>
    </source>
</reference>
<accession>A0A9R1U8M9</accession>
<dbReference type="KEGG" id="fas:105271535"/>
<keyword evidence="1" id="KW-0175">Coiled coil</keyword>
<organism evidence="2">
    <name type="scientific">Fopius arisanus</name>
    <dbReference type="NCBI Taxonomy" id="64838"/>
    <lineage>
        <taxon>Eukaryota</taxon>
        <taxon>Metazoa</taxon>
        <taxon>Ecdysozoa</taxon>
        <taxon>Arthropoda</taxon>
        <taxon>Hexapoda</taxon>
        <taxon>Insecta</taxon>
        <taxon>Pterygota</taxon>
        <taxon>Neoptera</taxon>
        <taxon>Endopterygota</taxon>
        <taxon>Hymenoptera</taxon>
        <taxon>Apocrita</taxon>
        <taxon>Ichneumonoidea</taxon>
        <taxon>Braconidae</taxon>
        <taxon>Opiinae</taxon>
        <taxon>Fopius</taxon>
    </lineage>
</organism>
<dbReference type="Proteomes" id="UP000694866">
    <property type="component" value="Unplaced"/>
</dbReference>
<evidence type="ECO:0000256" key="1">
    <source>
        <dbReference type="SAM" id="Coils"/>
    </source>
</evidence>
<dbReference type="RefSeq" id="XP_011311427.1">
    <property type="nucleotide sequence ID" value="XM_011313125.1"/>
</dbReference>